<evidence type="ECO:0000313" key="23">
    <source>
        <dbReference type="Proteomes" id="UP000595140"/>
    </source>
</evidence>
<dbReference type="GO" id="GO:0005576">
    <property type="term" value="C:extracellular region"/>
    <property type="evidence" value="ECO:0007669"/>
    <property type="project" value="UniProtKB-SubCell"/>
</dbReference>
<protein>
    <recommendedName>
        <fullName evidence="4 20">Peroxidase</fullName>
        <ecNumber evidence="4 20">1.11.1.7</ecNumber>
    </recommendedName>
</protein>
<dbReference type="AlphaFoldDB" id="A0A484LYI5"/>
<evidence type="ECO:0000256" key="14">
    <source>
        <dbReference type="ARBA" id="ARBA00023324"/>
    </source>
</evidence>
<dbReference type="InterPro" id="IPR019793">
    <property type="entry name" value="Peroxidases_heam-ligand_BS"/>
</dbReference>
<feature type="disulfide bond" evidence="19">
    <location>
        <begin position="114"/>
        <end position="119"/>
    </location>
</feature>
<dbReference type="PROSITE" id="PS00435">
    <property type="entry name" value="PEROXIDASE_1"/>
    <property type="match status" value="1"/>
</dbReference>
<dbReference type="InterPro" id="IPR010255">
    <property type="entry name" value="Haem_peroxidase_sf"/>
</dbReference>
<dbReference type="PROSITE" id="PS50873">
    <property type="entry name" value="PEROXIDASE_4"/>
    <property type="match status" value="1"/>
</dbReference>
<dbReference type="PRINTS" id="PR00461">
    <property type="entry name" value="PLPEROXIDASE"/>
</dbReference>
<feature type="binding site" evidence="17">
    <location>
        <position position="116"/>
    </location>
    <ligand>
        <name>Ca(2+)</name>
        <dbReference type="ChEBI" id="CHEBI:29108"/>
        <label>1</label>
    </ligand>
</feature>
<comment type="function">
    <text evidence="2">Removal of H(2)O(2), oxidation of toxic reductants, biosynthesis and degradation of lignin, suberization, auxin catabolism, response to environmental stresses such as wounding, pathogen attack and oxidative stress. These functions might be dependent on each isozyme/isoform in each plant tissue.</text>
</comment>
<feature type="binding site" description="axial binding residue" evidence="17">
    <location>
        <position position="239"/>
    </location>
    <ligand>
        <name>heme b</name>
        <dbReference type="ChEBI" id="CHEBI:60344"/>
    </ligand>
    <ligandPart>
        <name>Fe</name>
        <dbReference type="ChEBI" id="CHEBI:18248"/>
    </ligandPart>
</feature>
<evidence type="ECO:0000256" key="1">
    <source>
        <dbReference type="ARBA" id="ARBA00000189"/>
    </source>
</evidence>
<comment type="subcellular location">
    <subcellularLocation>
        <location evidence="20">Secreted</location>
    </subcellularLocation>
</comment>
<evidence type="ECO:0000259" key="21">
    <source>
        <dbReference type="PROSITE" id="PS50873"/>
    </source>
</evidence>
<keyword evidence="13" id="KW-0325">Glycoprotein</keyword>
<name>A0A484LYI5_9ASTE</name>
<evidence type="ECO:0000256" key="17">
    <source>
        <dbReference type="PIRSR" id="PIRSR600823-3"/>
    </source>
</evidence>
<dbReference type="EC" id="1.11.1.7" evidence="4 20"/>
<dbReference type="InterPro" id="IPR033905">
    <property type="entry name" value="Secretory_peroxidase"/>
</dbReference>
<evidence type="ECO:0000256" key="4">
    <source>
        <dbReference type="ARBA" id="ARBA00012313"/>
    </source>
</evidence>
<evidence type="ECO:0000256" key="3">
    <source>
        <dbReference type="ARBA" id="ARBA00006873"/>
    </source>
</evidence>
<keyword evidence="6 20" id="KW-0575">Peroxidase</keyword>
<evidence type="ECO:0000313" key="22">
    <source>
        <dbReference type="EMBL" id="VFQ81630.1"/>
    </source>
</evidence>
<feature type="binding site" evidence="17">
    <location>
        <position position="120"/>
    </location>
    <ligand>
        <name>Ca(2+)</name>
        <dbReference type="ChEBI" id="CHEBI:29108"/>
        <label>1</label>
    </ligand>
</feature>
<dbReference type="GO" id="GO:0006979">
    <property type="term" value="P:response to oxidative stress"/>
    <property type="evidence" value="ECO:0007669"/>
    <property type="project" value="UniProtKB-UniRule"/>
</dbReference>
<evidence type="ECO:0000256" key="7">
    <source>
        <dbReference type="ARBA" id="ARBA00022617"/>
    </source>
</evidence>
<dbReference type="PRINTS" id="PR00458">
    <property type="entry name" value="PEROXIDASE"/>
</dbReference>
<dbReference type="GO" id="GO:0046872">
    <property type="term" value="F:metal ion binding"/>
    <property type="evidence" value="ECO:0007669"/>
    <property type="project" value="UniProtKB-UniRule"/>
</dbReference>
<organism evidence="22 23">
    <name type="scientific">Cuscuta campestris</name>
    <dbReference type="NCBI Taxonomy" id="132261"/>
    <lineage>
        <taxon>Eukaryota</taxon>
        <taxon>Viridiplantae</taxon>
        <taxon>Streptophyta</taxon>
        <taxon>Embryophyta</taxon>
        <taxon>Tracheophyta</taxon>
        <taxon>Spermatophyta</taxon>
        <taxon>Magnoliopsida</taxon>
        <taxon>eudicotyledons</taxon>
        <taxon>Gunneridae</taxon>
        <taxon>Pentapetalae</taxon>
        <taxon>asterids</taxon>
        <taxon>lamiids</taxon>
        <taxon>Solanales</taxon>
        <taxon>Convolvulaceae</taxon>
        <taxon>Cuscuteae</taxon>
        <taxon>Cuscuta</taxon>
        <taxon>Cuscuta subgen. Grammica</taxon>
        <taxon>Cuscuta sect. Cleistogrammica</taxon>
    </lineage>
</organism>
<dbReference type="FunFam" id="1.10.420.10:FF:000001">
    <property type="entry name" value="Peroxidase"/>
    <property type="match status" value="1"/>
</dbReference>
<feature type="binding site" evidence="17">
    <location>
        <position position="122"/>
    </location>
    <ligand>
        <name>Ca(2+)</name>
        <dbReference type="ChEBI" id="CHEBI:29108"/>
        <label>1</label>
    </ligand>
</feature>
<feature type="binding site" evidence="17">
    <location>
        <position position="299"/>
    </location>
    <ligand>
        <name>Ca(2+)</name>
        <dbReference type="ChEBI" id="CHEBI:29108"/>
        <label>2</label>
    </ligand>
</feature>
<keyword evidence="7 20" id="KW-0349">Heme</keyword>
<feature type="binding site" evidence="16">
    <location>
        <position position="209"/>
    </location>
    <ligand>
        <name>substrate</name>
    </ligand>
</feature>
<keyword evidence="23" id="KW-1185">Reference proteome</keyword>
<feature type="disulfide bond" evidence="19">
    <location>
        <begin position="81"/>
        <end position="160"/>
    </location>
</feature>
<dbReference type="Pfam" id="PF00141">
    <property type="entry name" value="peroxidase"/>
    <property type="match status" value="1"/>
</dbReference>
<feature type="binding site" evidence="17">
    <location>
        <position position="118"/>
    </location>
    <ligand>
        <name>Ca(2+)</name>
        <dbReference type="ChEBI" id="CHEBI:29108"/>
        <label>1</label>
    </ligand>
</feature>
<accession>A0A484LYI5</accession>
<dbReference type="Proteomes" id="UP000595140">
    <property type="component" value="Unassembled WGS sequence"/>
</dbReference>
<reference evidence="22 23" key="1">
    <citation type="submission" date="2018-04" db="EMBL/GenBank/DDBJ databases">
        <authorList>
            <person name="Vogel A."/>
        </authorList>
    </citation>
    <scope>NUCLEOTIDE SEQUENCE [LARGE SCALE GENOMIC DNA]</scope>
</reference>
<feature type="active site" description="Proton acceptor" evidence="15">
    <location>
        <position position="112"/>
    </location>
</feature>
<keyword evidence="10 20" id="KW-0560">Oxidoreductase</keyword>
<dbReference type="GO" id="GO:0042744">
    <property type="term" value="P:hydrogen peroxide catabolic process"/>
    <property type="evidence" value="ECO:0007669"/>
    <property type="project" value="UniProtKB-KW"/>
</dbReference>
<feature type="disulfide bond" evidence="19">
    <location>
        <begin position="246"/>
        <end position="285"/>
    </location>
</feature>
<dbReference type="InterPro" id="IPR019794">
    <property type="entry name" value="Peroxidases_AS"/>
</dbReference>
<keyword evidence="11 17" id="KW-0408">Iron</keyword>
<feature type="binding site" evidence="17">
    <location>
        <position position="113"/>
    </location>
    <ligand>
        <name>Ca(2+)</name>
        <dbReference type="ChEBI" id="CHEBI:29108"/>
        <label>1</label>
    </ligand>
</feature>
<comment type="cofactor">
    <cofactor evidence="17 20">
        <name>heme b</name>
        <dbReference type="ChEBI" id="CHEBI:60344"/>
    </cofactor>
    <text evidence="17 20">Binds 1 heme b (iron(II)-protoporphyrin IX) group per subunit.</text>
</comment>
<dbReference type="InterPro" id="IPR002016">
    <property type="entry name" value="Haem_peroxidase"/>
</dbReference>
<feature type="binding site" evidence="17">
    <location>
        <position position="302"/>
    </location>
    <ligand>
        <name>Ca(2+)</name>
        <dbReference type="ChEBI" id="CHEBI:29108"/>
        <label>2</label>
    </ligand>
</feature>
<comment type="catalytic activity">
    <reaction evidence="1 20">
        <text>2 a phenolic donor + H2O2 = 2 a phenolic radical donor + 2 H2O</text>
        <dbReference type="Rhea" id="RHEA:56136"/>
        <dbReference type="ChEBI" id="CHEBI:15377"/>
        <dbReference type="ChEBI" id="CHEBI:16240"/>
        <dbReference type="ChEBI" id="CHEBI:139520"/>
        <dbReference type="ChEBI" id="CHEBI:139521"/>
        <dbReference type="EC" id="1.11.1.7"/>
    </reaction>
</comment>
<gene>
    <name evidence="22" type="ORF">CCAM_LOCUS23406</name>
</gene>
<comment type="similarity">
    <text evidence="3">Belongs to the peroxidase family. Ascorbate peroxidase subfamily.</text>
</comment>
<sequence length="381" mass="42222">MPPVWKGLRYGSVSKGKDSERLRTRRRHHGWLFSIPKWAISGPSILHLTPTLRLCANRKPNSGTRLPSPRQFSVDFYAESCPHLDRIVASVTTKQYKRAPAVAPATIRLFFHDCFVQGCDASILIPSKEMAERDAEENKDLSQYAFDAITEVKSAVETNCPASAVSCADILAIAARDFVHLVGGPYYEVKKGRQDGNTSMASRVQPNLPRANSTLDQLLKLFSSKGLSLEDLVVLSGAHSIGFAHCKQFVSRLYNYSIKGTNNQTRHSSTTMMDPRLLKALRMSCPKFGGNADVMIPFDVKTPFVLDNAYYGNLEAKMGLLASDQVLFLDRRSRPLVQMLAKDKKKFHAKFALAMEKMGSIGVERGKIHGVGRKDSATPTS</sequence>
<dbReference type="OrthoDB" id="2113341at2759"/>
<dbReference type="InterPro" id="IPR000823">
    <property type="entry name" value="Peroxidase_pln"/>
</dbReference>
<evidence type="ECO:0000256" key="13">
    <source>
        <dbReference type="ARBA" id="ARBA00023180"/>
    </source>
</evidence>
<evidence type="ECO:0000256" key="15">
    <source>
        <dbReference type="PIRSR" id="PIRSR600823-1"/>
    </source>
</evidence>
<keyword evidence="12 19" id="KW-1015">Disulfide bond</keyword>
<evidence type="ECO:0000256" key="12">
    <source>
        <dbReference type="ARBA" id="ARBA00023157"/>
    </source>
</evidence>
<keyword evidence="8 17" id="KW-0479">Metal-binding</keyword>
<dbReference type="CDD" id="cd00693">
    <property type="entry name" value="secretory_peroxidase"/>
    <property type="match status" value="1"/>
</dbReference>
<keyword evidence="9 17" id="KW-0106">Calcium</keyword>
<evidence type="ECO:0000256" key="19">
    <source>
        <dbReference type="PIRSR" id="PIRSR600823-5"/>
    </source>
</evidence>
<evidence type="ECO:0000256" key="9">
    <source>
        <dbReference type="ARBA" id="ARBA00022837"/>
    </source>
</evidence>
<evidence type="ECO:0000256" key="2">
    <source>
        <dbReference type="ARBA" id="ARBA00002322"/>
    </source>
</evidence>
<evidence type="ECO:0000256" key="18">
    <source>
        <dbReference type="PIRSR" id="PIRSR600823-4"/>
    </source>
</evidence>
<comment type="similarity">
    <text evidence="20">Belongs to the peroxidase family. Classical plant (class III) peroxidase subfamily.</text>
</comment>
<feature type="domain" description="Plant heme peroxidase family profile" evidence="21">
    <location>
        <begin position="71"/>
        <end position="380"/>
    </location>
</feature>
<feature type="site" description="Transition state stabilizer" evidence="18">
    <location>
        <position position="108"/>
    </location>
</feature>
<dbReference type="GO" id="GO:0140825">
    <property type="term" value="F:lactoperoxidase activity"/>
    <property type="evidence" value="ECO:0007669"/>
    <property type="project" value="UniProtKB-EC"/>
</dbReference>
<comment type="cofactor">
    <cofactor evidence="17 20">
        <name>Ca(2+)</name>
        <dbReference type="ChEBI" id="CHEBI:29108"/>
    </cofactor>
    <text evidence="17 20">Binds 2 calcium ions per subunit.</text>
</comment>
<feature type="binding site" evidence="17">
    <location>
        <position position="307"/>
    </location>
    <ligand>
        <name>Ca(2+)</name>
        <dbReference type="ChEBI" id="CHEBI:29108"/>
        <label>2</label>
    </ligand>
</feature>
<keyword evidence="14 20" id="KW-0376">Hydrogen peroxide</keyword>
<proteinExistence type="inferred from homology"/>
<evidence type="ECO:0000256" key="16">
    <source>
        <dbReference type="PIRSR" id="PIRSR600823-2"/>
    </source>
</evidence>
<dbReference type="FunFam" id="1.10.520.10:FF:000008">
    <property type="entry name" value="Peroxidase"/>
    <property type="match status" value="1"/>
</dbReference>
<dbReference type="PANTHER" id="PTHR31517:SF59">
    <property type="entry name" value="PEROXIDASE"/>
    <property type="match status" value="1"/>
</dbReference>
<dbReference type="SUPFAM" id="SSF48113">
    <property type="entry name" value="Heme-dependent peroxidases"/>
    <property type="match status" value="1"/>
</dbReference>
<evidence type="ECO:0000256" key="10">
    <source>
        <dbReference type="ARBA" id="ARBA00023002"/>
    </source>
</evidence>
<evidence type="ECO:0000256" key="8">
    <source>
        <dbReference type="ARBA" id="ARBA00022723"/>
    </source>
</evidence>
<evidence type="ECO:0000256" key="11">
    <source>
        <dbReference type="ARBA" id="ARBA00023004"/>
    </source>
</evidence>
<evidence type="ECO:0000256" key="6">
    <source>
        <dbReference type="ARBA" id="ARBA00022559"/>
    </source>
</evidence>
<keyword evidence="5 20" id="KW-0964">Secreted</keyword>
<dbReference type="PROSITE" id="PS00436">
    <property type="entry name" value="PEROXIDASE_2"/>
    <property type="match status" value="1"/>
</dbReference>
<dbReference type="PANTHER" id="PTHR31517">
    <property type="match status" value="1"/>
</dbReference>
<dbReference type="Gene3D" id="1.10.520.10">
    <property type="match status" value="1"/>
</dbReference>
<evidence type="ECO:0000256" key="5">
    <source>
        <dbReference type="ARBA" id="ARBA00022525"/>
    </source>
</evidence>
<dbReference type="GO" id="GO:0020037">
    <property type="term" value="F:heme binding"/>
    <property type="evidence" value="ECO:0007669"/>
    <property type="project" value="UniProtKB-UniRule"/>
</dbReference>
<feature type="binding site" evidence="17">
    <location>
        <position position="132"/>
    </location>
    <ligand>
        <name>Ca(2+)</name>
        <dbReference type="ChEBI" id="CHEBI:29108"/>
        <label>1</label>
    </ligand>
</feature>
<evidence type="ECO:0000256" key="20">
    <source>
        <dbReference type="RuleBase" id="RU362060"/>
    </source>
</evidence>
<dbReference type="Gene3D" id="1.10.420.10">
    <property type="entry name" value="Peroxidase, domain 2"/>
    <property type="match status" value="1"/>
</dbReference>
<dbReference type="EMBL" id="OOIL02002240">
    <property type="protein sequence ID" value="VFQ81630.1"/>
    <property type="molecule type" value="Genomic_DNA"/>
</dbReference>